<dbReference type="SMART" id="SM00347">
    <property type="entry name" value="HTH_MARR"/>
    <property type="match status" value="1"/>
</dbReference>
<sequence precursor="true">MSHMAEIRQVFHQLEYLSDEMAKHHGVEHLAGPQGHVLLYLTKNQDKEIFVKDIEAQLKISKSVASNLVKRMEKNGFIETIPSSTDKRFKQVVMTDLALDKLEPLKKWHQELVDQLFVGIPFEDFQVMLRLIQQLKQNISKYKENNHA</sequence>
<dbReference type="SUPFAM" id="SSF46785">
    <property type="entry name" value="Winged helix' DNA-binding domain"/>
    <property type="match status" value="1"/>
</dbReference>
<proteinExistence type="predicted"/>
<evidence type="ECO:0000313" key="6">
    <source>
        <dbReference type="Proteomes" id="UP000198604"/>
    </source>
</evidence>
<dbReference type="Pfam" id="PF12802">
    <property type="entry name" value="MarR_2"/>
    <property type="match status" value="1"/>
</dbReference>
<dbReference type="InterPro" id="IPR036388">
    <property type="entry name" value="WH-like_DNA-bd_sf"/>
</dbReference>
<reference evidence="6" key="1">
    <citation type="submission" date="2015-03" db="EMBL/GenBank/DDBJ databases">
        <authorList>
            <person name="Urmite Genomes"/>
        </authorList>
    </citation>
    <scope>NUCLEOTIDE SEQUENCE [LARGE SCALE GENOMIC DNA]</scope>
    <source>
        <strain evidence="6">FF10</strain>
    </source>
</reference>
<dbReference type="AlphaFoldDB" id="A0A0E4H3A6"/>
<protein>
    <submittedName>
        <fullName evidence="5">MarR family transcriptional regulator</fullName>
    </submittedName>
</protein>
<dbReference type="PROSITE" id="PS50995">
    <property type="entry name" value="HTH_MARR_2"/>
    <property type="match status" value="1"/>
</dbReference>
<dbReference type="PANTHER" id="PTHR42756">
    <property type="entry name" value="TRANSCRIPTIONAL REGULATOR, MARR"/>
    <property type="match status" value="1"/>
</dbReference>
<dbReference type="InterPro" id="IPR000835">
    <property type="entry name" value="HTH_MarR-typ"/>
</dbReference>
<feature type="domain" description="HTH marR-type" evidence="4">
    <location>
        <begin position="1"/>
        <end position="137"/>
    </location>
</feature>
<dbReference type="PANTHER" id="PTHR42756:SF1">
    <property type="entry name" value="TRANSCRIPTIONAL REPRESSOR OF EMRAB OPERON"/>
    <property type="match status" value="1"/>
</dbReference>
<dbReference type="STRING" id="1608583.BN1356_00068"/>
<evidence type="ECO:0000313" key="5">
    <source>
        <dbReference type="EMBL" id="CQR23700.1"/>
    </source>
</evidence>
<keyword evidence="1" id="KW-0805">Transcription regulation</keyword>
<gene>
    <name evidence="5" type="ORF">BN1356_00068</name>
</gene>
<evidence type="ECO:0000259" key="4">
    <source>
        <dbReference type="PROSITE" id="PS50995"/>
    </source>
</evidence>
<dbReference type="Proteomes" id="UP000198604">
    <property type="component" value="Unassembled WGS sequence"/>
</dbReference>
<dbReference type="Gene3D" id="1.10.10.10">
    <property type="entry name" value="Winged helix-like DNA-binding domain superfamily/Winged helix DNA-binding domain"/>
    <property type="match status" value="1"/>
</dbReference>
<dbReference type="RefSeq" id="WP_093649453.1">
    <property type="nucleotide sequence ID" value="NZ_CTEN01000001.1"/>
</dbReference>
<keyword evidence="3" id="KW-0804">Transcription</keyword>
<name>A0A0E4H3A6_9STRE</name>
<organism evidence="5 6">
    <name type="scientific">Streptococcus varani</name>
    <dbReference type="NCBI Taxonomy" id="1608583"/>
    <lineage>
        <taxon>Bacteria</taxon>
        <taxon>Bacillati</taxon>
        <taxon>Bacillota</taxon>
        <taxon>Bacilli</taxon>
        <taxon>Lactobacillales</taxon>
        <taxon>Streptococcaceae</taxon>
        <taxon>Streptococcus</taxon>
    </lineage>
</organism>
<dbReference type="OrthoDB" id="384891at2"/>
<dbReference type="EMBL" id="CTEN01000001">
    <property type="protein sequence ID" value="CQR23700.1"/>
    <property type="molecule type" value="Genomic_DNA"/>
</dbReference>
<evidence type="ECO:0000256" key="3">
    <source>
        <dbReference type="ARBA" id="ARBA00023163"/>
    </source>
</evidence>
<keyword evidence="6" id="KW-1185">Reference proteome</keyword>
<dbReference type="GO" id="GO:0003700">
    <property type="term" value="F:DNA-binding transcription factor activity"/>
    <property type="evidence" value="ECO:0007669"/>
    <property type="project" value="InterPro"/>
</dbReference>
<evidence type="ECO:0000256" key="1">
    <source>
        <dbReference type="ARBA" id="ARBA00023015"/>
    </source>
</evidence>
<keyword evidence="2" id="KW-0238">DNA-binding</keyword>
<accession>A0A0E4H3A6</accession>
<evidence type="ECO:0000256" key="2">
    <source>
        <dbReference type="ARBA" id="ARBA00023125"/>
    </source>
</evidence>
<dbReference type="InterPro" id="IPR036390">
    <property type="entry name" value="WH_DNA-bd_sf"/>
</dbReference>
<dbReference type="GO" id="GO:0003677">
    <property type="term" value="F:DNA binding"/>
    <property type="evidence" value="ECO:0007669"/>
    <property type="project" value="UniProtKB-KW"/>
</dbReference>